<keyword evidence="3" id="KW-1185">Reference proteome</keyword>
<protein>
    <recommendedName>
        <fullName evidence="4">Holin</fullName>
    </recommendedName>
</protein>
<name>A0A329M0P3_9BACL</name>
<feature type="transmembrane region" description="Helical" evidence="1">
    <location>
        <begin position="13"/>
        <end position="30"/>
    </location>
</feature>
<dbReference type="Proteomes" id="UP000250369">
    <property type="component" value="Unassembled WGS sequence"/>
</dbReference>
<evidence type="ECO:0000313" key="3">
    <source>
        <dbReference type="Proteomes" id="UP000250369"/>
    </source>
</evidence>
<feature type="transmembrane region" description="Helical" evidence="1">
    <location>
        <begin position="37"/>
        <end position="52"/>
    </location>
</feature>
<organism evidence="2 3">
    <name type="scientific">Paenibacillus contaminans</name>
    <dbReference type="NCBI Taxonomy" id="450362"/>
    <lineage>
        <taxon>Bacteria</taxon>
        <taxon>Bacillati</taxon>
        <taxon>Bacillota</taxon>
        <taxon>Bacilli</taxon>
        <taxon>Bacillales</taxon>
        <taxon>Paenibacillaceae</taxon>
        <taxon>Paenibacillus</taxon>
    </lineage>
</organism>
<keyword evidence="1" id="KW-0472">Membrane</keyword>
<evidence type="ECO:0008006" key="4">
    <source>
        <dbReference type="Google" id="ProtNLM"/>
    </source>
</evidence>
<gene>
    <name evidence="2" type="ORF">DQG23_35165</name>
</gene>
<reference evidence="2 3" key="1">
    <citation type="journal article" date="2009" name="Int. J. Syst. Evol. Microbiol.">
        <title>Paenibacillus contaminans sp. nov., isolated from a contaminated laboratory plate.</title>
        <authorList>
            <person name="Chou J.H."/>
            <person name="Lee J.H."/>
            <person name="Lin M.C."/>
            <person name="Chang P.S."/>
            <person name="Arun A.B."/>
            <person name="Young C.C."/>
            <person name="Chen W.M."/>
        </authorList>
    </citation>
    <scope>NUCLEOTIDE SEQUENCE [LARGE SCALE GENOMIC DNA]</scope>
    <source>
        <strain evidence="2 3">CKOBP-6</strain>
    </source>
</reference>
<accession>A0A329M0P3</accession>
<keyword evidence="1" id="KW-1133">Transmembrane helix</keyword>
<keyword evidence="1" id="KW-0812">Transmembrane</keyword>
<comment type="caution">
    <text evidence="2">The sequence shown here is derived from an EMBL/GenBank/DDBJ whole genome shotgun (WGS) entry which is preliminary data.</text>
</comment>
<evidence type="ECO:0000256" key="1">
    <source>
        <dbReference type="SAM" id="Phobius"/>
    </source>
</evidence>
<proteinExistence type="predicted"/>
<sequence length="87" mass="9364">MNELPGEVLTSEILTLAAIVASFVGILKVYGVPSKHNHLFALIVAAIFILVPERVQQTLIMISLVGLTASGAYHYSKTPKSGDDKQQ</sequence>
<dbReference type="OrthoDB" id="2926490at2"/>
<dbReference type="AlphaFoldDB" id="A0A329M0P3"/>
<dbReference type="EMBL" id="QMFB01000034">
    <property type="protein sequence ID" value="RAV12213.1"/>
    <property type="molecule type" value="Genomic_DNA"/>
</dbReference>
<evidence type="ECO:0000313" key="2">
    <source>
        <dbReference type="EMBL" id="RAV12213.1"/>
    </source>
</evidence>